<dbReference type="GeneID" id="19334125"/>
<organism evidence="2 3">
    <name type="scientific">Pseudocercospora fijiensis (strain CIRAD86)</name>
    <name type="common">Black leaf streak disease fungus</name>
    <name type="synonym">Mycosphaerella fijiensis</name>
    <dbReference type="NCBI Taxonomy" id="383855"/>
    <lineage>
        <taxon>Eukaryota</taxon>
        <taxon>Fungi</taxon>
        <taxon>Dikarya</taxon>
        <taxon>Ascomycota</taxon>
        <taxon>Pezizomycotina</taxon>
        <taxon>Dothideomycetes</taxon>
        <taxon>Dothideomycetidae</taxon>
        <taxon>Mycosphaerellales</taxon>
        <taxon>Mycosphaerellaceae</taxon>
        <taxon>Pseudocercospora</taxon>
    </lineage>
</organism>
<evidence type="ECO:0000313" key="3">
    <source>
        <dbReference type="Proteomes" id="UP000016932"/>
    </source>
</evidence>
<gene>
    <name evidence="2" type="ORF">MYCFIDRAFT_179443</name>
</gene>
<dbReference type="EMBL" id="KB446564">
    <property type="protein sequence ID" value="EME77991.1"/>
    <property type="molecule type" value="Genomic_DNA"/>
</dbReference>
<evidence type="ECO:0000256" key="1">
    <source>
        <dbReference type="SAM" id="MobiDB-lite"/>
    </source>
</evidence>
<proteinExistence type="predicted"/>
<accession>M3A0Q6</accession>
<dbReference type="KEGG" id="pfj:MYCFIDRAFT_179443"/>
<reference evidence="2 3" key="1">
    <citation type="journal article" date="2012" name="PLoS Pathog.">
        <title>Diverse lifestyles and strategies of plant pathogenesis encoded in the genomes of eighteen Dothideomycetes fungi.</title>
        <authorList>
            <person name="Ohm R.A."/>
            <person name="Feau N."/>
            <person name="Henrissat B."/>
            <person name="Schoch C.L."/>
            <person name="Horwitz B.A."/>
            <person name="Barry K.W."/>
            <person name="Condon B.J."/>
            <person name="Copeland A.C."/>
            <person name="Dhillon B."/>
            <person name="Glaser F."/>
            <person name="Hesse C.N."/>
            <person name="Kosti I."/>
            <person name="LaButti K."/>
            <person name="Lindquist E.A."/>
            <person name="Lucas S."/>
            <person name="Salamov A.A."/>
            <person name="Bradshaw R.E."/>
            <person name="Ciuffetti L."/>
            <person name="Hamelin R.C."/>
            <person name="Kema G.H.J."/>
            <person name="Lawrence C."/>
            <person name="Scott J.A."/>
            <person name="Spatafora J.W."/>
            <person name="Turgeon B.G."/>
            <person name="de Wit P.J.G.M."/>
            <person name="Zhong S."/>
            <person name="Goodwin S.B."/>
            <person name="Grigoriev I.V."/>
        </authorList>
    </citation>
    <scope>NUCLEOTIDE SEQUENCE [LARGE SCALE GENOMIC DNA]</scope>
    <source>
        <strain evidence="2 3">CIRAD86</strain>
    </source>
</reference>
<feature type="compositionally biased region" description="Gly residues" evidence="1">
    <location>
        <begin position="42"/>
        <end position="51"/>
    </location>
</feature>
<keyword evidence="3" id="KW-1185">Reference proteome</keyword>
<dbReference type="AlphaFoldDB" id="M3A0Q6"/>
<feature type="region of interest" description="Disordered" evidence="1">
    <location>
        <begin position="26"/>
        <end position="59"/>
    </location>
</feature>
<dbReference type="Proteomes" id="UP000016932">
    <property type="component" value="Unassembled WGS sequence"/>
</dbReference>
<name>M3A0Q6_PSEFD</name>
<feature type="compositionally biased region" description="Basic and acidic residues" evidence="1">
    <location>
        <begin position="26"/>
        <end position="35"/>
    </location>
</feature>
<sequence>MVLDFRNEKIDPLVLKTQWEWCRGRARDSGGKKETIALPGTGAEGQAGCGRSGNNHADS</sequence>
<evidence type="ECO:0000313" key="2">
    <source>
        <dbReference type="EMBL" id="EME77991.1"/>
    </source>
</evidence>
<dbReference type="VEuPathDB" id="FungiDB:MYCFIDRAFT_179443"/>
<protein>
    <submittedName>
        <fullName evidence="2">Uncharacterized protein</fullName>
    </submittedName>
</protein>
<dbReference type="HOGENOM" id="CLU_2961860_0_0_1"/>
<dbReference type="RefSeq" id="XP_007931717.1">
    <property type="nucleotide sequence ID" value="XM_007933526.1"/>
</dbReference>